<organism evidence="2 3">
    <name type="scientific">Streptomyces paludis</name>
    <dbReference type="NCBI Taxonomy" id="2282738"/>
    <lineage>
        <taxon>Bacteria</taxon>
        <taxon>Bacillati</taxon>
        <taxon>Actinomycetota</taxon>
        <taxon>Actinomycetes</taxon>
        <taxon>Kitasatosporales</taxon>
        <taxon>Streptomycetaceae</taxon>
        <taxon>Streptomyces</taxon>
    </lineage>
</organism>
<accession>A0A345HQ00</accession>
<sequence>MHVPLSVLRRCTSARWCTARRAREGHAVAEVFIRRLSRWQAESQREAVAKVYVESYGTEDSAADRASDREEFLETFADDVQRPGFDMVVAASGPRPVAYAYGFPVGDDGPSGIAELTSGGPVSGPVFVLAELMVLPDFRRDGVATRLIEQLLMRTNAAQVTVRVHPANESGVSALRAWGWTRLGTVEPTGGVVTAVDTAVEIWSRTLTT</sequence>
<dbReference type="KEGG" id="spad:DVK44_14870"/>
<dbReference type="OrthoDB" id="3627466at2"/>
<dbReference type="CDD" id="cd04301">
    <property type="entry name" value="NAT_SF"/>
    <property type="match status" value="1"/>
</dbReference>
<dbReference type="GO" id="GO:0016747">
    <property type="term" value="F:acyltransferase activity, transferring groups other than amino-acyl groups"/>
    <property type="evidence" value="ECO:0007669"/>
    <property type="project" value="InterPro"/>
</dbReference>
<dbReference type="Proteomes" id="UP000253868">
    <property type="component" value="Chromosome"/>
</dbReference>
<dbReference type="EMBL" id="CP031194">
    <property type="protein sequence ID" value="AXG78774.1"/>
    <property type="molecule type" value="Genomic_DNA"/>
</dbReference>
<feature type="domain" description="N-acetyltransferase" evidence="1">
    <location>
        <begin position="31"/>
        <end position="203"/>
    </location>
</feature>
<name>A0A345HQ00_9ACTN</name>
<dbReference type="InterPro" id="IPR016181">
    <property type="entry name" value="Acyl_CoA_acyltransferase"/>
</dbReference>
<gene>
    <name evidence="2" type="ORF">DVK44_14870</name>
</gene>
<keyword evidence="2" id="KW-0808">Transferase</keyword>
<reference evidence="3" key="1">
    <citation type="submission" date="2018-07" db="EMBL/GenBank/DDBJ databases">
        <authorList>
            <person name="Zhao J."/>
        </authorList>
    </citation>
    <scope>NUCLEOTIDE SEQUENCE [LARGE SCALE GENOMIC DNA]</scope>
    <source>
        <strain evidence="3">GSSD-12</strain>
    </source>
</reference>
<dbReference type="SUPFAM" id="SSF55729">
    <property type="entry name" value="Acyl-CoA N-acyltransferases (Nat)"/>
    <property type="match status" value="1"/>
</dbReference>
<dbReference type="Gene3D" id="3.40.630.30">
    <property type="match status" value="1"/>
</dbReference>
<dbReference type="PROSITE" id="PS51186">
    <property type="entry name" value="GNAT"/>
    <property type="match status" value="1"/>
</dbReference>
<proteinExistence type="predicted"/>
<evidence type="ECO:0000259" key="1">
    <source>
        <dbReference type="PROSITE" id="PS51186"/>
    </source>
</evidence>
<dbReference type="AlphaFoldDB" id="A0A345HQ00"/>
<dbReference type="InterPro" id="IPR000182">
    <property type="entry name" value="GNAT_dom"/>
</dbReference>
<protein>
    <submittedName>
        <fullName evidence="2">GNAT family N-acetyltransferase</fullName>
    </submittedName>
</protein>
<evidence type="ECO:0000313" key="2">
    <source>
        <dbReference type="EMBL" id="AXG78774.1"/>
    </source>
</evidence>
<keyword evidence="3" id="KW-1185">Reference proteome</keyword>
<evidence type="ECO:0000313" key="3">
    <source>
        <dbReference type="Proteomes" id="UP000253868"/>
    </source>
</evidence>
<dbReference type="Pfam" id="PF00583">
    <property type="entry name" value="Acetyltransf_1"/>
    <property type="match status" value="1"/>
</dbReference>